<evidence type="ECO:0000313" key="3">
    <source>
        <dbReference type="Proteomes" id="UP000000305"/>
    </source>
</evidence>
<organism evidence="2 3">
    <name type="scientific">Daphnia pulex</name>
    <name type="common">Water flea</name>
    <dbReference type="NCBI Taxonomy" id="6669"/>
    <lineage>
        <taxon>Eukaryota</taxon>
        <taxon>Metazoa</taxon>
        <taxon>Ecdysozoa</taxon>
        <taxon>Arthropoda</taxon>
        <taxon>Crustacea</taxon>
        <taxon>Branchiopoda</taxon>
        <taxon>Diplostraca</taxon>
        <taxon>Cladocera</taxon>
        <taxon>Anomopoda</taxon>
        <taxon>Daphniidae</taxon>
        <taxon>Daphnia</taxon>
    </lineage>
</organism>
<evidence type="ECO:0000313" key="2">
    <source>
        <dbReference type="EMBL" id="EFX86345.1"/>
    </source>
</evidence>
<dbReference type="AlphaFoldDB" id="E9G288"/>
<feature type="region of interest" description="Disordered" evidence="1">
    <location>
        <begin position="32"/>
        <end position="80"/>
    </location>
</feature>
<protein>
    <submittedName>
        <fullName evidence="2">Uncharacterized protein</fullName>
    </submittedName>
</protein>
<dbReference type="KEGG" id="dpx:DAPPUDRAFT_236913"/>
<dbReference type="InParanoid" id="E9G288"/>
<dbReference type="HOGENOM" id="CLU_2592221_0_0_1"/>
<dbReference type="Proteomes" id="UP000000305">
    <property type="component" value="Unassembled WGS sequence"/>
</dbReference>
<keyword evidence="3" id="KW-1185">Reference proteome</keyword>
<dbReference type="EMBL" id="GL732530">
    <property type="protein sequence ID" value="EFX86345.1"/>
    <property type="molecule type" value="Genomic_DNA"/>
</dbReference>
<proteinExistence type="predicted"/>
<sequence length="80" mass="8877">MSHLPASLSSDSSGCNANLSVTSIPVEVFSNDDNDLEYFSPKPSPRRGQQQSDYAPNQSTNSGRQRRRLRECIPLISNNH</sequence>
<feature type="compositionally biased region" description="Polar residues" evidence="1">
    <location>
        <begin position="47"/>
        <end position="63"/>
    </location>
</feature>
<gene>
    <name evidence="2" type="ORF">DAPPUDRAFT_236913</name>
</gene>
<name>E9G288_DAPPU</name>
<accession>E9G288</accession>
<evidence type="ECO:0000256" key="1">
    <source>
        <dbReference type="SAM" id="MobiDB-lite"/>
    </source>
</evidence>
<reference evidence="2 3" key="1">
    <citation type="journal article" date="2011" name="Science">
        <title>The ecoresponsive genome of Daphnia pulex.</title>
        <authorList>
            <person name="Colbourne J.K."/>
            <person name="Pfrender M.E."/>
            <person name="Gilbert D."/>
            <person name="Thomas W.K."/>
            <person name="Tucker A."/>
            <person name="Oakley T.H."/>
            <person name="Tokishita S."/>
            <person name="Aerts A."/>
            <person name="Arnold G.J."/>
            <person name="Basu M.K."/>
            <person name="Bauer D.J."/>
            <person name="Caceres C.E."/>
            <person name="Carmel L."/>
            <person name="Casola C."/>
            <person name="Choi J.H."/>
            <person name="Detter J.C."/>
            <person name="Dong Q."/>
            <person name="Dusheyko S."/>
            <person name="Eads B.D."/>
            <person name="Frohlich T."/>
            <person name="Geiler-Samerotte K.A."/>
            <person name="Gerlach D."/>
            <person name="Hatcher P."/>
            <person name="Jogdeo S."/>
            <person name="Krijgsveld J."/>
            <person name="Kriventseva E.V."/>
            <person name="Kultz D."/>
            <person name="Laforsch C."/>
            <person name="Lindquist E."/>
            <person name="Lopez J."/>
            <person name="Manak J.R."/>
            <person name="Muller J."/>
            <person name="Pangilinan J."/>
            <person name="Patwardhan R.P."/>
            <person name="Pitluck S."/>
            <person name="Pritham E.J."/>
            <person name="Rechtsteiner A."/>
            <person name="Rho M."/>
            <person name="Rogozin I.B."/>
            <person name="Sakarya O."/>
            <person name="Salamov A."/>
            <person name="Schaack S."/>
            <person name="Shapiro H."/>
            <person name="Shiga Y."/>
            <person name="Skalitzky C."/>
            <person name="Smith Z."/>
            <person name="Souvorov A."/>
            <person name="Sung W."/>
            <person name="Tang Z."/>
            <person name="Tsuchiya D."/>
            <person name="Tu H."/>
            <person name="Vos H."/>
            <person name="Wang M."/>
            <person name="Wolf Y.I."/>
            <person name="Yamagata H."/>
            <person name="Yamada T."/>
            <person name="Ye Y."/>
            <person name="Shaw J.R."/>
            <person name="Andrews J."/>
            <person name="Crease T.J."/>
            <person name="Tang H."/>
            <person name="Lucas S.M."/>
            <person name="Robertson H.M."/>
            <person name="Bork P."/>
            <person name="Koonin E.V."/>
            <person name="Zdobnov E.M."/>
            <person name="Grigoriev I.V."/>
            <person name="Lynch M."/>
            <person name="Boore J.L."/>
        </authorList>
    </citation>
    <scope>NUCLEOTIDE SEQUENCE [LARGE SCALE GENOMIC DNA]</scope>
</reference>